<dbReference type="InterPro" id="IPR049813">
    <property type="entry name" value="Elp-1-like_TD"/>
</dbReference>
<dbReference type="EMBL" id="MT144912">
    <property type="protein sequence ID" value="QJI01280.1"/>
    <property type="molecule type" value="Genomic_DNA"/>
</dbReference>
<evidence type="ECO:0000313" key="1">
    <source>
        <dbReference type="EMBL" id="QJI01280.1"/>
    </source>
</evidence>
<dbReference type="AlphaFoldDB" id="A0A6M3XTY5"/>
<organism evidence="1">
    <name type="scientific">viral metagenome</name>
    <dbReference type="NCBI Taxonomy" id="1070528"/>
    <lineage>
        <taxon>unclassified sequences</taxon>
        <taxon>metagenomes</taxon>
        <taxon>organismal metagenomes</taxon>
    </lineage>
</organism>
<sequence length="85" mass="9948">MEIQGQILSIRHAPTIVNENKVLKARVKDLEWLVQHQTNEIETLKSRVAHFQTLILLEGKDRKKLSKARNKTVKLQTRRGWIPPE</sequence>
<dbReference type="CDD" id="cd21931">
    <property type="entry name" value="TD_EMAP-like"/>
    <property type="match status" value="1"/>
</dbReference>
<name>A0A6M3XTY5_9ZZZZ</name>
<gene>
    <name evidence="1" type="ORF">TM448B02459_0005</name>
</gene>
<accession>A0A6M3XTY5</accession>
<protein>
    <submittedName>
        <fullName evidence="1">Uncharacterized protein</fullName>
    </submittedName>
</protein>
<proteinExistence type="predicted"/>
<reference evidence="1" key="1">
    <citation type="submission" date="2020-03" db="EMBL/GenBank/DDBJ databases">
        <title>The deep terrestrial virosphere.</title>
        <authorList>
            <person name="Holmfeldt K."/>
            <person name="Nilsson E."/>
            <person name="Simone D."/>
            <person name="Lopez-Fernandez M."/>
            <person name="Wu X."/>
            <person name="de Brujin I."/>
            <person name="Lundin D."/>
            <person name="Andersson A."/>
            <person name="Bertilsson S."/>
            <person name="Dopson M."/>
        </authorList>
    </citation>
    <scope>NUCLEOTIDE SEQUENCE</scope>
    <source>
        <strain evidence="1">TM448B02459</strain>
    </source>
</reference>